<accession>A0ABR1YA62</accession>
<feature type="region of interest" description="Disordered" evidence="1">
    <location>
        <begin position="1"/>
        <end position="68"/>
    </location>
</feature>
<comment type="caution">
    <text evidence="2">The sequence shown here is derived from an EMBL/GenBank/DDBJ whole genome shotgun (WGS) entry which is preliminary data.</text>
</comment>
<evidence type="ECO:0000313" key="2">
    <source>
        <dbReference type="EMBL" id="KAK8223254.1"/>
    </source>
</evidence>
<gene>
    <name evidence="2" type="ORF">HDK90DRAFT_470836</name>
</gene>
<feature type="region of interest" description="Disordered" evidence="1">
    <location>
        <begin position="150"/>
        <end position="172"/>
    </location>
</feature>
<evidence type="ECO:0000256" key="1">
    <source>
        <dbReference type="SAM" id="MobiDB-lite"/>
    </source>
</evidence>
<reference evidence="2 3" key="1">
    <citation type="submission" date="2024-04" db="EMBL/GenBank/DDBJ databases">
        <title>Phyllosticta paracitricarpa is synonymous to the EU quarantine fungus P. citricarpa based on phylogenomic analyses.</title>
        <authorList>
            <consortium name="Lawrence Berkeley National Laboratory"/>
            <person name="Van Ingen-Buijs V.A."/>
            <person name="Van Westerhoven A.C."/>
            <person name="Haridas S."/>
            <person name="Skiadas P."/>
            <person name="Martin F."/>
            <person name="Groenewald J.Z."/>
            <person name="Crous P.W."/>
            <person name="Seidl M.F."/>
        </authorList>
    </citation>
    <scope>NUCLEOTIDE SEQUENCE [LARGE SCALE GENOMIC DNA]</scope>
    <source>
        <strain evidence="2 3">CBS 123374</strain>
    </source>
</reference>
<proteinExistence type="predicted"/>
<protein>
    <submittedName>
        <fullName evidence="2">Uncharacterized protein</fullName>
    </submittedName>
</protein>
<feature type="compositionally biased region" description="Acidic residues" evidence="1">
    <location>
        <begin position="249"/>
        <end position="260"/>
    </location>
</feature>
<sequence length="307" mass="34543">MTVPPPYSSSHAHSSVLQRRRFSRTDALQALHRGNYPPAARGGSRGRGRGGAATYARPPGHSWAPAHAHAPGVADNQIHHWPPKRSNVWIAPALASSNSQVAAAAAARSGLPRERLEERIKSRQTGLDGAIVATGQERQYHHIEVGVKRPRRDTLPTPKTPASPSSLPAWEREIETREEAARVHARRGEREKWARNREALEWLRARVAVVREDEQRQREDSVRRTEDEREEGGESERGESSSASGVIDDREEGEWEEIEISDAMRKERDGHRREEEEAEEALYMYGDAASDVEDLLDYGWGLERSDR</sequence>
<dbReference type="EMBL" id="JBBWRZ010000014">
    <property type="protein sequence ID" value="KAK8223254.1"/>
    <property type="molecule type" value="Genomic_DNA"/>
</dbReference>
<keyword evidence="3" id="KW-1185">Reference proteome</keyword>
<evidence type="ECO:0000313" key="3">
    <source>
        <dbReference type="Proteomes" id="UP001492380"/>
    </source>
</evidence>
<feature type="compositionally biased region" description="Basic and acidic residues" evidence="1">
    <location>
        <begin position="214"/>
        <end position="239"/>
    </location>
</feature>
<organism evidence="2 3">
    <name type="scientific">Phyllosticta capitalensis</name>
    <dbReference type="NCBI Taxonomy" id="121624"/>
    <lineage>
        <taxon>Eukaryota</taxon>
        <taxon>Fungi</taxon>
        <taxon>Dikarya</taxon>
        <taxon>Ascomycota</taxon>
        <taxon>Pezizomycotina</taxon>
        <taxon>Dothideomycetes</taxon>
        <taxon>Dothideomycetes incertae sedis</taxon>
        <taxon>Botryosphaeriales</taxon>
        <taxon>Phyllostictaceae</taxon>
        <taxon>Phyllosticta</taxon>
    </lineage>
</organism>
<feature type="region of interest" description="Disordered" evidence="1">
    <location>
        <begin position="214"/>
        <end position="278"/>
    </location>
</feature>
<dbReference type="Proteomes" id="UP001492380">
    <property type="component" value="Unassembled WGS sequence"/>
</dbReference>
<name>A0ABR1YA62_9PEZI</name>
<feature type="compositionally biased region" description="Basic and acidic residues" evidence="1">
    <location>
        <begin position="262"/>
        <end position="275"/>
    </location>
</feature>